<feature type="coiled-coil region" evidence="1">
    <location>
        <begin position="218"/>
        <end position="260"/>
    </location>
</feature>
<reference evidence="2 3" key="1">
    <citation type="submission" date="2020-06" db="EMBL/GenBank/DDBJ databases">
        <authorList>
            <person name="Li R."/>
            <person name="Bekaert M."/>
        </authorList>
    </citation>
    <scope>NUCLEOTIDE SEQUENCE [LARGE SCALE GENOMIC DNA]</scope>
    <source>
        <strain evidence="3">wild</strain>
    </source>
</reference>
<evidence type="ECO:0000313" key="3">
    <source>
        <dbReference type="Proteomes" id="UP000507470"/>
    </source>
</evidence>
<accession>A0A6J8BTL9</accession>
<dbReference type="CDD" id="cd19757">
    <property type="entry name" value="Bbox1"/>
    <property type="match status" value="1"/>
</dbReference>
<dbReference type="Proteomes" id="UP000507470">
    <property type="component" value="Unassembled WGS sequence"/>
</dbReference>
<protein>
    <recommendedName>
        <fullName evidence="4">B box-type domain-containing protein</fullName>
    </recommendedName>
</protein>
<gene>
    <name evidence="2" type="ORF">MCOR_22659</name>
</gene>
<keyword evidence="3" id="KW-1185">Reference proteome</keyword>
<dbReference type="OrthoDB" id="10582778at2759"/>
<proteinExistence type="predicted"/>
<keyword evidence="1" id="KW-0175">Coiled coil</keyword>
<sequence>MDEYKQYLKLLSEVVGISTDVVHHYFEIRILNTLTFDAFLNSNKHILFHEYIPRVQCCQCFLLSVAAPSKRGCLKKNQFSLLFDSSRPAVPNHAKRSIHGSVSQYCLCSISPVSNVCIDVMDITLVCALVRKCCPSIPGNPLWLETIRDTRNYLVHLPSGQLSSQEFENRWKILETAVIDIAGIIGTTYQKTTRKHISDLKMDTLSLGDVKDIIKDINDEAKQKLADVLRNQNENKNEIMKALETQFEKLSIDIRNLTFEVQIKRKSISPASTQLTVECTAGAVGAGKKDDSFVDVTSRSSTTKCYVLWKFANPGSWDMEKVVNTLRSVSVLLKEWFEIEFVYVGSLVIETTVLESVVADTNTFISAIKSFISRIVDVCDLDSPSRQIIDVLLDVQDITHIVKSSTDNCSECLKKEEKINDMMKQNQCLLILTASLNYPSLNCFVCQHEVEDIADVYYCQDCIGWMCETCFQVHQITLISQRHCIMNLPHITQISKENTYRFTLFNHATFPGSDIKDIKSLALGKLAIADYNKKIIIYKLHEDSFDEIVLPFAPWYLAVIDDNNIAVSFRTKHFIGIVDIAKSDIKRVISLEKPCTGIAFFSDVFFVTAMNSLFTLDIEGNSLASVNIESLDSAFNNYICIGRNGKKIINDYIHDQILQIDELGDTISIFKSEHFKYPCGLTIDENGYVYVVCSESNNVFRINPENDNIQIILTTDNYSSGDTKICFQDDTKLLAISNGNIVSLYSFVNLFD</sequence>
<dbReference type="Gene3D" id="2.120.10.30">
    <property type="entry name" value="TolB, C-terminal domain"/>
    <property type="match status" value="1"/>
</dbReference>
<dbReference type="InterPro" id="IPR011042">
    <property type="entry name" value="6-blade_b-propeller_TolB-like"/>
</dbReference>
<evidence type="ECO:0000256" key="1">
    <source>
        <dbReference type="SAM" id="Coils"/>
    </source>
</evidence>
<evidence type="ECO:0008006" key="4">
    <source>
        <dbReference type="Google" id="ProtNLM"/>
    </source>
</evidence>
<dbReference type="SUPFAM" id="SSF63829">
    <property type="entry name" value="Calcium-dependent phosphotriesterase"/>
    <property type="match status" value="1"/>
</dbReference>
<evidence type="ECO:0000313" key="2">
    <source>
        <dbReference type="EMBL" id="CAC5387305.1"/>
    </source>
</evidence>
<dbReference type="EMBL" id="CACVKT020003995">
    <property type="protein sequence ID" value="CAC5387305.1"/>
    <property type="molecule type" value="Genomic_DNA"/>
</dbReference>
<name>A0A6J8BTL9_MYTCO</name>
<organism evidence="2 3">
    <name type="scientific">Mytilus coruscus</name>
    <name type="common">Sea mussel</name>
    <dbReference type="NCBI Taxonomy" id="42192"/>
    <lineage>
        <taxon>Eukaryota</taxon>
        <taxon>Metazoa</taxon>
        <taxon>Spiralia</taxon>
        <taxon>Lophotrochozoa</taxon>
        <taxon>Mollusca</taxon>
        <taxon>Bivalvia</taxon>
        <taxon>Autobranchia</taxon>
        <taxon>Pteriomorphia</taxon>
        <taxon>Mytilida</taxon>
        <taxon>Mytiloidea</taxon>
        <taxon>Mytilidae</taxon>
        <taxon>Mytilinae</taxon>
        <taxon>Mytilus</taxon>
    </lineage>
</organism>
<dbReference type="AlphaFoldDB" id="A0A6J8BTL9"/>